<dbReference type="PANTHER" id="PTHR42741:SF3">
    <property type="entry name" value="NITROREDUCTASE FAMILY PROTEIN"/>
    <property type="match status" value="1"/>
</dbReference>
<evidence type="ECO:0000259" key="1">
    <source>
        <dbReference type="Pfam" id="PF00881"/>
    </source>
</evidence>
<name>A0A0B0ELL6_9BACT</name>
<dbReference type="CDD" id="cd02142">
    <property type="entry name" value="McbC_SagB-like_oxidoreductase"/>
    <property type="match status" value="2"/>
</dbReference>
<dbReference type="Gene3D" id="3.40.109.10">
    <property type="entry name" value="NADH Oxidase"/>
    <property type="match status" value="2"/>
</dbReference>
<feature type="domain" description="Nitroreductase" evidence="1">
    <location>
        <begin position="324"/>
        <end position="522"/>
    </location>
</feature>
<accession>A0A0B0ELL6</accession>
<comment type="caution">
    <text evidence="2">The sequence shown here is derived from an EMBL/GenBank/DDBJ whole genome shotgun (WGS) entry which is preliminary data.</text>
</comment>
<gene>
    <name evidence="2" type="ORF">SCABRO_02649</name>
</gene>
<evidence type="ECO:0000313" key="2">
    <source>
        <dbReference type="EMBL" id="KHE91595.1"/>
    </source>
</evidence>
<organism evidence="2 3">
    <name type="scientific">Candidatus Scalindua brodae</name>
    <dbReference type="NCBI Taxonomy" id="237368"/>
    <lineage>
        <taxon>Bacteria</taxon>
        <taxon>Pseudomonadati</taxon>
        <taxon>Planctomycetota</taxon>
        <taxon>Candidatus Brocadiia</taxon>
        <taxon>Candidatus Brocadiales</taxon>
        <taxon>Candidatus Scalinduaceae</taxon>
        <taxon>Candidatus Scalindua</taxon>
    </lineage>
</organism>
<dbReference type="InterPro" id="IPR029479">
    <property type="entry name" value="Nitroreductase"/>
</dbReference>
<dbReference type="InterPro" id="IPR000415">
    <property type="entry name" value="Nitroreductase-like"/>
</dbReference>
<evidence type="ECO:0000313" key="3">
    <source>
        <dbReference type="Proteomes" id="UP000030652"/>
    </source>
</evidence>
<dbReference type="Pfam" id="PF00881">
    <property type="entry name" value="Nitroreductase"/>
    <property type="match status" value="1"/>
</dbReference>
<protein>
    <recommendedName>
        <fullName evidence="1">Nitroreductase domain-containing protein</fullName>
    </recommendedName>
</protein>
<proteinExistence type="predicted"/>
<reference evidence="2 3" key="1">
    <citation type="submission" date="2014-10" db="EMBL/GenBank/DDBJ databases">
        <title>Draft genome of anammox bacterium scalindua brodae, obtained using differential coverage binning of sequence data from two enrichment reactors.</title>
        <authorList>
            <person name="Speth D.R."/>
            <person name="Russ L."/>
            <person name="Kartal B."/>
            <person name="Op den Camp H.J."/>
            <person name="Dutilh B.E."/>
            <person name="Jetten M.S."/>
        </authorList>
    </citation>
    <scope>NUCLEOTIDE SEQUENCE [LARGE SCALE GENOMIC DNA]</scope>
    <source>
        <strain evidence="2">RU1</strain>
    </source>
</reference>
<dbReference type="PANTHER" id="PTHR42741">
    <property type="entry name" value="NITROREDUCTASE FAMILY PROTEIN"/>
    <property type="match status" value="1"/>
</dbReference>
<sequence>MKVMKVIEYHERTKHLPNRPARSAGYLDWATEPDPFRSYDGTTPIQLPFSNAVSDANYFDLFTRNNNRFQAFSFTNIAHLLELSMGLSAWKSYSGTSWALRMNPSSGNLHPTEAHLVLPPIQEYNNSGGVFHYNPQSHVLEPRAEFDEQFWLKLEKHFRQKGFLIGLTSIYWRESWKYGERAFRYCNHDIGHAMACLSFSANLLGWKITYLNSLSTKDMEVILGFQKTTWKEFEREEPDLLFFVHKSSQNLDKRGIPSDIIKSFDSLHFKGEPNQLSKDHEDWHVIDEVSSETSKPVTEGVIYHYKEHEYFEKEIPAMSGEGIIRQRRSAQAYDGKTTITKNDFFAILDKTIPRSHSAPFDLEPGDIAVHLLIFVHRVIGLDSGLYFLIRNEEDIADVKQKCHPYFFWKMVHDAPNMSNLYLLQKGDFRREATFASCQQDIAGDGAFSVGMIAKFKENIENNPFLYRRLFWETGMIGQILYLEAEAHSVRGTGIGCFFDDVVHKLLGFDNNAYQSLYHFTVGGALEDTRITTLPPYYHLKKNVRIGVILKMQYPNDLYHNPDSKGEDWPSH</sequence>
<dbReference type="Proteomes" id="UP000030652">
    <property type="component" value="Unassembled WGS sequence"/>
</dbReference>
<dbReference type="AlphaFoldDB" id="A0A0B0ELL6"/>
<dbReference type="eggNOG" id="COG0778">
    <property type="taxonomic scope" value="Bacteria"/>
</dbReference>
<dbReference type="EMBL" id="JRYO01000189">
    <property type="protein sequence ID" value="KHE91595.1"/>
    <property type="molecule type" value="Genomic_DNA"/>
</dbReference>
<dbReference type="GO" id="GO:0016491">
    <property type="term" value="F:oxidoreductase activity"/>
    <property type="evidence" value="ECO:0007669"/>
    <property type="project" value="InterPro"/>
</dbReference>
<dbReference type="SUPFAM" id="SSF55469">
    <property type="entry name" value="FMN-dependent nitroreductase-like"/>
    <property type="match status" value="2"/>
</dbReference>
<dbReference type="PATRIC" id="fig|237368.3.peg.2864"/>